<evidence type="ECO:0000313" key="2">
    <source>
        <dbReference type="Proteomes" id="UP000019030"/>
    </source>
</evidence>
<dbReference type="AlphaFoldDB" id="A0A0D4ZXQ6"/>
<sequence>MSSTLVATVSYDYDIQGRLVKAVNAEAVVEFDYDDAGQLITERLNGSAVNRSWQYDPAYNVVGIDDGRWGKTHYQYDQND</sequence>
<reference evidence="1 2" key="2">
    <citation type="submission" date="2015-03" db="EMBL/GenBank/DDBJ databases">
        <authorList>
            <person name="Chan K.-G."/>
        </authorList>
    </citation>
    <scope>NUCLEOTIDE SEQUENCE [LARGE SCALE GENOMIC DNA]</scope>
    <source>
        <strain evidence="1 2">RB-25</strain>
    </source>
</reference>
<evidence type="ECO:0000313" key="1">
    <source>
        <dbReference type="EMBL" id="AJW28909.1"/>
    </source>
</evidence>
<name>A0A0D4ZXQ6_9GAMM</name>
<dbReference type="NCBIfam" id="TIGR01643">
    <property type="entry name" value="YD_repeat_2x"/>
    <property type="match status" value="1"/>
</dbReference>
<evidence type="ECO:0008006" key="3">
    <source>
        <dbReference type="Google" id="ProtNLM"/>
    </source>
</evidence>
<proteinExistence type="predicted"/>
<keyword evidence="2" id="KW-1185">Reference proteome</keyword>
<dbReference type="Gene3D" id="2.180.10.10">
    <property type="entry name" value="RHS repeat-associated core"/>
    <property type="match status" value="1"/>
</dbReference>
<dbReference type="KEGG" id="sfo:Z042_25640"/>
<gene>
    <name evidence="1" type="ORF">Z042_25640</name>
</gene>
<dbReference type="InterPro" id="IPR006530">
    <property type="entry name" value="YD"/>
</dbReference>
<dbReference type="eggNOG" id="COG3209">
    <property type="taxonomic scope" value="Bacteria"/>
</dbReference>
<dbReference type="STRING" id="1441930.Z042_25640"/>
<protein>
    <recommendedName>
        <fullName evidence="3">Type IV secretion protein Rhs</fullName>
    </recommendedName>
</protein>
<organism evidence="1 2">
    <name type="scientific">Chania multitudinisentens RB-25</name>
    <dbReference type="NCBI Taxonomy" id="1441930"/>
    <lineage>
        <taxon>Bacteria</taxon>
        <taxon>Pseudomonadati</taxon>
        <taxon>Pseudomonadota</taxon>
        <taxon>Gammaproteobacteria</taxon>
        <taxon>Enterobacterales</taxon>
        <taxon>Yersiniaceae</taxon>
        <taxon>Chania</taxon>
    </lineage>
</organism>
<dbReference type="HOGENOM" id="CLU_2587764_0_0_6"/>
<reference evidence="1 2" key="1">
    <citation type="submission" date="2014-01" db="EMBL/GenBank/DDBJ databases">
        <title>Isolation of Serratia multitudinisentens RB-25 from Ex-Landfill site.</title>
        <authorList>
            <person name="Robson E.H.J."/>
        </authorList>
    </citation>
    <scope>NUCLEOTIDE SEQUENCE [LARGE SCALE GENOMIC DNA]</scope>
    <source>
        <strain evidence="1 2">RB-25</strain>
    </source>
</reference>
<accession>A0A0D4ZXQ6</accession>
<dbReference type="EMBL" id="CP007044">
    <property type="protein sequence ID" value="AJW28909.1"/>
    <property type="molecule type" value="Genomic_DNA"/>
</dbReference>
<dbReference type="Proteomes" id="UP000019030">
    <property type="component" value="Chromosome"/>
</dbReference>